<dbReference type="NCBIfam" id="NF001133">
    <property type="entry name" value="PRK00142.1-1"/>
    <property type="match status" value="1"/>
</dbReference>
<protein>
    <recommendedName>
        <fullName evidence="1">Rhodanese domain-containing protein</fullName>
    </recommendedName>
</protein>
<dbReference type="AlphaFoldDB" id="A0A9W8A8Y8"/>
<dbReference type="InterPro" id="IPR040503">
    <property type="entry name" value="TRHO_N"/>
</dbReference>
<dbReference type="Pfam" id="PF00581">
    <property type="entry name" value="Rhodanese"/>
    <property type="match status" value="1"/>
</dbReference>
<feature type="domain" description="Rhodanese" evidence="1">
    <location>
        <begin position="240"/>
        <end position="335"/>
    </location>
</feature>
<dbReference type="OrthoDB" id="25002at2759"/>
<dbReference type="SUPFAM" id="SSF52821">
    <property type="entry name" value="Rhodanese/Cell cycle control phosphatase"/>
    <property type="match status" value="1"/>
</dbReference>
<proteinExistence type="predicted"/>
<evidence type="ECO:0000313" key="3">
    <source>
        <dbReference type="Proteomes" id="UP001150538"/>
    </source>
</evidence>
<accession>A0A9W8A8Y8</accession>
<dbReference type="Gene3D" id="3.40.250.10">
    <property type="entry name" value="Rhodanese-like domain"/>
    <property type="match status" value="1"/>
</dbReference>
<gene>
    <name evidence="2" type="ORF">H4219_001700</name>
</gene>
<dbReference type="Gene3D" id="3.30.70.100">
    <property type="match status" value="1"/>
</dbReference>
<organism evidence="2 3">
    <name type="scientific">Mycoemilia scoparia</name>
    <dbReference type="NCBI Taxonomy" id="417184"/>
    <lineage>
        <taxon>Eukaryota</taxon>
        <taxon>Fungi</taxon>
        <taxon>Fungi incertae sedis</taxon>
        <taxon>Zoopagomycota</taxon>
        <taxon>Kickxellomycotina</taxon>
        <taxon>Kickxellomycetes</taxon>
        <taxon>Kickxellales</taxon>
        <taxon>Kickxellaceae</taxon>
        <taxon>Mycoemilia</taxon>
    </lineage>
</organism>
<evidence type="ECO:0000259" key="1">
    <source>
        <dbReference type="PROSITE" id="PS50206"/>
    </source>
</evidence>
<dbReference type="Pfam" id="PF17773">
    <property type="entry name" value="UPF0176_N"/>
    <property type="match status" value="1"/>
</dbReference>
<dbReference type="Proteomes" id="UP001150538">
    <property type="component" value="Unassembled WGS sequence"/>
</dbReference>
<reference evidence="2" key="1">
    <citation type="submission" date="2022-07" db="EMBL/GenBank/DDBJ databases">
        <title>Phylogenomic reconstructions and comparative analyses of Kickxellomycotina fungi.</title>
        <authorList>
            <person name="Reynolds N.K."/>
            <person name="Stajich J.E."/>
            <person name="Barry K."/>
            <person name="Grigoriev I.V."/>
            <person name="Crous P."/>
            <person name="Smith M.E."/>
        </authorList>
    </citation>
    <scope>NUCLEOTIDE SEQUENCE</scope>
    <source>
        <strain evidence="2">NBRC 100468</strain>
    </source>
</reference>
<dbReference type="SMART" id="SM00450">
    <property type="entry name" value="RHOD"/>
    <property type="match status" value="1"/>
</dbReference>
<dbReference type="PANTHER" id="PTHR43846:SF1">
    <property type="entry name" value="TRNA URIDINE(34) HYDROXYLASE"/>
    <property type="match status" value="1"/>
</dbReference>
<dbReference type="Pfam" id="PF12368">
    <property type="entry name" value="Rhodanese_C"/>
    <property type="match status" value="1"/>
</dbReference>
<keyword evidence="3" id="KW-1185">Reference proteome</keyword>
<dbReference type="EMBL" id="JANBPU010000020">
    <property type="protein sequence ID" value="KAJ1919919.1"/>
    <property type="molecule type" value="Genomic_DNA"/>
</dbReference>
<dbReference type="InterPro" id="IPR022111">
    <property type="entry name" value="Rhodanese_C"/>
</dbReference>
<dbReference type="InterPro" id="IPR001763">
    <property type="entry name" value="Rhodanese-like_dom"/>
</dbReference>
<evidence type="ECO:0000313" key="2">
    <source>
        <dbReference type="EMBL" id="KAJ1919919.1"/>
    </source>
</evidence>
<sequence length="447" mass="50322">MLSATINSIAKRQLGKFLNSAAGGGNCHGPAIPRFYTTIFSSGKHGCRIIDVSPSIHLAASARSVREFSTSPSLFSSSVRPIYYNPESKSRPPHELDIDAPYPEAAGDGYITASFYSFISIPEEDLEYLRKKLLRDWGDSDLGVHGRIYIWSNGINAQLSLPRDKVKDFRGYLESAPLFSGKIPPFNWALSHGKAFKSLHIRIRPLVAAGGDVDLDTISNQPTYLRADEWDREIKDAKDKGMNTTIFDMRNFYEFEIGHFEGATKLDVDTFREQMDIVTEMCNKIKKDEPIYMYCTGGIRCSVAGAILKSKGHKDVRTLEGGIIAYGRYVKEHNNEKSSLFRGKNFTFDKRLGERITDEVLAKCFQCGKPCDHYSNCVNGSCNLLFLQCHSCATKYKNTCGNPRCLEKIKMPPEIIREMREPAIWNYRQRVRPNEAFASAGISLDNQ</sequence>
<dbReference type="PANTHER" id="PTHR43846">
    <property type="entry name" value="UPF0176 PROTEIN YCEA"/>
    <property type="match status" value="1"/>
</dbReference>
<dbReference type="InterPro" id="IPR036873">
    <property type="entry name" value="Rhodanese-like_dom_sf"/>
</dbReference>
<comment type="caution">
    <text evidence="2">The sequence shown here is derived from an EMBL/GenBank/DDBJ whole genome shotgun (WGS) entry which is preliminary data.</text>
</comment>
<name>A0A9W8A8Y8_9FUNG</name>
<dbReference type="PROSITE" id="PS50206">
    <property type="entry name" value="RHODANESE_3"/>
    <property type="match status" value="1"/>
</dbReference>